<gene>
    <name evidence="9" type="ORF">C5167_046909</name>
</gene>
<dbReference type="InterPro" id="IPR038933">
    <property type="entry name" value="Ovate"/>
</dbReference>
<keyword evidence="3 6" id="KW-0805">Transcription regulation</keyword>
<evidence type="ECO:0000259" key="8">
    <source>
        <dbReference type="PROSITE" id="PS51754"/>
    </source>
</evidence>
<feature type="compositionally biased region" description="Low complexity" evidence="7">
    <location>
        <begin position="41"/>
        <end position="59"/>
    </location>
</feature>
<evidence type="ECO:0000256" key="1">
    <source>
        <dbReference type="ARBA" id="ARBA00004123"/>
    </source>
</evidence>
<dbReference type="PROSITE" id="PS51754">
    <property type="entry name" value="OVATE"/>
    <property type="match status" value="1"/>
</dbReference>
<evidence type="ECO:0000313" key="9">
    <source>
        <dbReference type="EMBL" id="RZC84120.1"/>
    </source>
</evidence>
<dbReference type="EMBL" id="CM010725">
    <property type="protein sequence ID" value="RZC84120.1"/>
    <property type="molecule type" value="Genomic_DNA"/>
</dbReference>
<feature type="compositionally biased region" description="Polar residues" evidence="7">
    <location>
        <begin position="70"/>
        <end position="89"/>
    </location>
</feature>
<evidence type="ECO:0000256" key="6">
    <source>
        <dbReference type="RuleBase" id="RU367028"/>
    </source>
</evidence>
<dbReference type="AlphaFoldDB" id="A0A4Y7LHJ1"/>
<accession>A0A4Y7LHJ1</accession>
<evidence type="ECO:0000256" key="4">
    <source>
        <dbReference type="ARBA" id="ARBA00023163"/>
    </source>
</evidence>
<evidence type="ECO:0000256" key="5">
    <source>
        <dbReference type="ARBA" id="ARBA00023242"/>
    </source>
</evidence>
<organism evidence="9 10">
    <name type="scientific">Papaver somniferum</name>
    <name type="common">Opium poppy</name>
    <dbReference type="NCBI Taxonomy" id="3469"/>
    <lineage>
        <taxon>Eukaryota</taxon>
        <taxon>Viridiplantae</taxon>
        <taxon>Streptophyta</taxon>
        <taxon>Embryophyta</taxon>
        <taxon>Tracheophyta</taxon>
        <taxon>Spermatophyta</taxon>
        <taxon>Magnoliopsida</taxon>
        <taxon>Ranunculales</taxon>
        <taxon>Papaveraceae</taxon>
        <taxon>Papaveroideae</taxon>
        <taxon>Papaver</taxon>
    </lineage>
</organism>
<keyword evidence="5 6" id="KW-0539">Nucleus</keyword>
<comment type="subcellular location">
    <subcellularLocation>
        <location evidence="1 6">Nucleus</location>
    </subcellularLocation>
</comment>
<feature type="region of interest" description="Disordered" evidence="7">
    <location>
        <begin position="41"/>
        <end position="122"/>
    </location>
</feature>
<dbReference type="PANTHER" id="PTHR33057:SF70">
    <property type="entry name" value="TRANSCRIPTION REPRESSOR-RELATED"/>
    <property type="match status" value="1"/>
</dbReference>
<dbReference type="PANTHER" id="PTHR33057">
    <property type="entry name" value="TRANSCRIPTION REPRESSOR OFP7-RELATED"/>
    <property type="match status" value="1"/>
</dbReference>
<dbReference type="NCBIfam" id="TIGR01568">
    <property type="entry name" value="A_thal_3678"/>
    <property type="match status" value="1"/>
</dbReference>
<evidence type="ECO:0000256" key="3">
    <source>
        <dbReference type="ARBA" id="ARBA00023015"/>
    </source>
</evidence>
<evidence type="ECO:0000256" key="7">
    <source>
        <dbReference type="SAM" id="MobiDB-lite"/>
    </source>
</evidence>
<dbReference type="Gramene" id="RZC84120">
    <property type="protein sequence ID" value="RZC84120"/>
    <property type="gene ID" value="C5167_046909"/>
</dbReference>
<keyword evidence="2 6" id="KW-0678">Repressor</keyword>
<sequence length="233" mass="26677">MSSSNRRKLLQNTIAVNVGCSCRKLKLADIFRPNIRRPNRIIKASTTTTSSSSRSTSTINKKKKKKKSDLCNSSTSSWDKGTGLSTLSLNDDEDDSNTTFDTTPRYYSEPEPTDYSSDPNKKVKGYGGINESLAIEKDSDDPYVDFRHSMLQMILEKQIYSRDDLRELLQCFLSLNSPYHHEIIIQEHVITNAAAIHVGLYEYVTANAHQCFEKRVIFAENFRKDCWDWDINE</sequence>
<keyword evidence="10" id="KW-1185">Reference proteome</keyword>
<evidence type="ECO:0000313" key="10">
    <source>
        <dbReference type="Proteomes" id="UP000316621"/>
    </source>
</evidence>
<comment type="function">
    <text evidence="6">Transcriptional repressor that regulates multiple aspects of plant growth and development.</text>
</comment>
<name>A0A4Y7LHJ1_PAPSO</name>
<dbReference type="PROSITE" id="PS51257">
    <property type="entry name" value="PROKAR_LIPOPROTEIN"/>
    <property type="match status" value="1"/>
</dbReference>
<dbReference type="Proteomes" id="UP000316621">
    <property type="component" value="Chromosome 11"/>
</dbReference>
<protein>
    <recommendedName>
        <fullName evidence="6">Transcription repressor</fullName>
    </recommendedName>
    <alternativeName>
        <fullName evidence="6">Ovate family protein</fullName>
    </alternativeName>
</protein>
<evidence type="ECO:0000256" key="2">
    <source>
        <dbReference type="ARBA" id="ARBA00022491"/>
    </source>
</evidence>
<dbReference type="STRING" id="3469.A0A4Y7LHJ1"/>
<feature type="domain" description="OVATE" evidence="8">
    <location>
        <begin position="135"/>
        <end position="194"/>
    </location>
</feature>
<dbReference type="GO" id="GO:0045892">
    <property type="term" value="P:negative regulation of DNA-templated transcription"/>
    <property type="evidence" value="ECO:0007669"/>
    <property type="project" value="UniProtKB-UniRule"/>
</dbReference>
<dbReference type="InterPro" id="IPR006458">
    <property type="entry name" value="Ovate_C"/>
</dbReference>
<dbReference type="Pfam" id="PF04844">
    <property type="entry name" value="Ovate"/>
    <property type="match status" value="1"/>
</dbReference>
<dbReference type="GO" id="GO:0005634">
    <property type="term" value="C:nucleus"/>
    <property type="evidence" value="ECO:0007669"/>
    <property type="project" value="UniProtKB-SubCell"/>
</dbReference>
<reference evidence="9 10" key="1">
    <citation type="journal article" date="2018" name="Science">
        <title>The opium poppy genome and morphinan production.</title>
        <authorList>
            <person name="Guo L."/>
            <person name="Winzer T."/>
            <person name="Yang X."/>
            <person name="Li Y."/>
            <person name="Ning Z."/>
            <person name="He Z."/>
            <person name="Teodor R."/>
            <person name="Lu Y."/>
            <person name="Bowser T.A."/>
            <person name="Graham I.A."/>
            <person name="Ye K."/>
        </authorList>
    </citation>
    <scope>NUCLEOTIDE SEQUENCE [LARGE SCALE GENOMIC DNA]</scope>
    <source>
        <strain evidence="10">cv. HN1</strain>
        <tissue evidence="9">Leaves</tissue>
    </source>
</reference>
<keyword evidence="4 6" id="KW-0804">Transcription</keyword>
<proteinExistence type="predicted"/>